<dbReference type="HOGENOM" id="CLU_1388880_0_0_14"/>
<protein>
    <recommendedName>
        <fullName evidence="4">Lipoprotein</fullName>
    </recommendedName>
</protein>
<keyword evidence="3" id="KW-1185">Reference proteome</keyword>
<dbReference type="KEGG" id="mhl:MHLP_01995"/>
<dbReference type="PATRIC" id="fig|1212765.3.peg.448"/>
<feature type="compositionally biased region" description="Low complexity" evidence="1">
    <location>
        <begin position="42"/>
        <end position="55"/>
    </location>
</feature>
<name>I7CJG1_MYCHA</name>
<dbReference type="STRING" id="1212765.MHLP_01995"/>
<accession>I7CJG1</accession>
<organism evidence="2 3">
    <name type="scientific">Mycoplasma haematolamae (strain Purdue)</name>
    <dbReference type="NCBI Taxonomy" id="1212765"/>
    <lineage>
        <taxon>Bacteria</taxon>
        <taxon>Bacillati</taxon>
        <taxon>Mycoplasmatota</taxon>
        <taxon>Mollicutes</taxon>
        <taxon>Mycoplasmataceae</taxon>
        <taxon>Mycoplasma</taxon>
    </lineage>
</organism>
<gene>
    <name evidence="2" type="ordered locus">MHLP_01995</name>
</gene>
<dbReference type="Proteomes" id="UP000006502">
    <property type="component" value="Chromosome"/>
</dbReference>
<dbReference type="PROSITE" id="PS51257">
    <property type="entry name" value="PROKAR_LIPOPROTEIN"/>
    <property type="match status" value="1"/>
</dbReference>
<evidence type="ECO:0008006" key="4">
    <source>
        <dbReference type="Google" id="ProtNLM"/>
    </source>
</evidence>
<evidence type="ECO:0000313" key="2">
    <source>
        <dbReference type="EMBL" id="AFO51979.1"/>
    </source>
</evidence>
<feature type="region of interest" description="Disordered" evidence="1">
    <location>
        <begin position="39"/>
        <end position="86"/>
    </location>
</feature>
<feature type="compositionally biased region" description="Acidic residues" evidence="1">
    <location>
        <begin position="73"/>
        <end position="86"/>
    </location>
</feature>
<feature type="compositionally biased region" description="Polar residues" evidence="1">
    <location>
        <begin position="60"/>
        <end position="70"/>
    </location>
</feature>
<proteinExistence type="predicted"/>
<dbReference type="EMBL" id="CP003731">
    <property type="protein sequence ID" value="AFO51979.1"/>
    <property type="molecule type" value="Genomic_DNA"/>
</dbReference>
<reference evidence="3" key="2">
    <citation type="submission" date="2012-07" db="EMBL/GenBank/DDBJ databases">
        <title>Complete genome sequence of 'Candidatus Mycoplasma haemolamae'.</title>
        <authorList>
            <person name="Guimaraes A.M.S."/>
            <person name="Toth B."/>
            <person name="Santos A.P."/>
            <person name="Nascimento N.C."/>
            <person name="Sojka J.E."/>
            <person name="Messick J.B."/>
        </authorList>
    </citation>
    <scope>NUCLEOTIDE SEQUENCE [LARGE SCALE GENOMIC DNA]</scope>
    <source>
        <strain evidence="3">Purdue</strain>
    </source>
</reference>
<dbReference type="AlphaFoldDB" id="I7CJG1"/>
<sequence length="196" mass="21266">MSPKLIALALVGSGGITGTACYIVSSSDSMPLDRRIQTEGHSLASASSSDEQSLEGVSVPAQTMESQLHSTVEDQENDEDDWGEEVSNERISGTIYLIKELDESWQQDFYKLKIVYGGDKDDIANQELSLAFESSKTKGEIGRLIDSFNGEIAVNPDDVSEVLGALKSNQNKLVAIFGGDCFRQLEKEVRGLLPSS</sequence>
<reference evidence="2 3" key="1">
    <citation type="journal article" date="2012" name="J. Bacteriol.">
        <title>Genome Sequence of "Candidatus Mycoplasma haemolamae" Strain Purdue, a Red Blood Cell Pathogen of Alpacas (Vicugna pacos) and Llamas (Lama glama).</title>
        <authorList>
            <person name="Guimaraes A.M."/>
            <person name="Toth B."/>
            <person name="Santos A.P."/>
            <person name="do Nascimento N.C."/>
            <person name="Kritchevsky J.E."/>
            <person name="Messick J.B."/>
        </authorList>
    </citation>
    <scope>NUCLEOTIDE SEQUENCE [LARGE SCALE GENOMIC DNA]</scope>
    <source>
        <strain evidence="2 3">Purdue</strain>
    </source>
</reference>
<evidence type="ECO:0000256" key="1">
    <source>
        <dbReference type="SAM" id="MobiDB-lite"/>
    </source>
</evidence>
<evidence type="ECO:0000313" key="3">
    <source>
        <dbReference type="Proteomes" id="UP000006502"/>
    </source>
</evidence>